<feature type="domain" description="SH3b" evidence="1">
    <location>
        <begin position="246"/>
        <end position="301"/>
    </location>
</feature>
<dbReference type="KEGG" id="taw:EI545_04645"/>
<name>A0A3S8U3P7_9RHOB</name>
<evidence type="ECO:0000259" key="1">
    <source>
        <dbReference type="Pfam" id="PF08239"/>
    </source>
</evidence>
<dbReference type="AlphaFoldDB" id="A0A3S8U3P7"/>
<dbReference type="Proteomes" id="UP000282002">
    <property type="component" value="Chromosome"/>
</dbReference>
<dbReference type="Gene3D" id="2.30.30.40">
    <property type="entry name" value="SH3 Domains"/>
    <property type="match status" value="1"/>
</dbReference>
<evidence type="ECO:0000313" key="2">
    <source>
        <dbReference type="EMBL" id="AZL58188.1"/>
    </source>
</evidence>
<evidence type="ECO:0000313" key="3">
    <source>
        <dbReference type="Proteomes" id="UP000282002"/>
    </source>
</evidence>
<keyword evidence="3" id="KW-1185">Reference proteome</keyword>
<proteinExistence type="predicted"/>
<dbReference type="Pfam" id="PF08239">
    <property type="entry name" value="SH3_3"/>
    <property type="match status" value="1"/>
</dbReference>
<dbReference type="EMBL" id="CP034328">
    <property type="protein sequence ID" value="AZL58188.1"/>
    <property type="molecule type" value="Genomic_DNA"/>
</dbReference>
<dbReference type="OrthoDB" id="964913at2"/>
<organism evidence="2 3">
    <name type="scientific">Tabrizicola piscis</name>
    <dbReference type="NCBI Taxonomy" id="2494374"/>
    <lineage>
        <taxon>Bacteria</taxon>
        <taxon>Pseudomonadati</taxon>
        <taxon>Pseudomonadota</taxon>
        <taxon>Alphaproteobacteria</taxon>
        <taxon>Rhodobacterales</taxon>
        <taxon>Paracoccaceae</taxon>
        <taxon>Tabrizicola</taxon>
    </lineage>
</organism>
<dbReference type="Gene3D" id="2.60.120.380">
    <property type="match status" value="1"/>
</dbReference>
<accession>A0A3S8U3P7</accession>
<reference evidence="2 3" key="1">
    <citation type="submission" date="2018-12" db="EMBL/GenBank/DDBJ databases">
        <title>Complete genome sequencing of Tabrizicola sp. K13M18.</title>
        <authorList>
            <person name="Bae J.-W."/>
        </authorList>
    </citation>
    <scope>NUCLEOTIDE SEQUENCE [LARGE SCALE GENOMIC DNA]</scope>
    <source>
        <strain evidence="2 3">K13M18</strain>
    </source>
</reference>
<protein>
    <recommendedName>
        <fullName evidence="1">SH3b domain-containing protein</fullName>
    </recommendedName>
</protein>
<sequence>MSTCDPRVPPCPLWRARGSFCGVYACASLLERSADIIGATAAFDPAIWTDRRRLRLSDSRKVFFGYQRRRFAHAPPRSQDCRRPAMSAFRASIPFAASLVLCLAFAPVSFAQSTQTETISAESAAGGTILKGSLKGEDTASYMITGEVGETLSVDLLASNASLYFNILPEGAQEALFVGSTSGNVADIPLPAAGTYVVQVYLMRNASRRDESATYSLGIGLAGADFADGLAGGPDWWQVSGLTEGALNIRSGPDTRYGAVGKAQNGEVAQNRGCRMTGQTRWCSVRVDGSGVQGWVAGRYLIEAAAPAMAEMPEGGPKGNGVPFDATGEVSCATAAGAAMGSCLFGVVRDGPGNAGVWIALGDGNERAILFEGGVPVSADVAAPLSYTKDGDVFTISVGDERYQFPEALVNGG</sequence>
<dbReference type="InterPro" id="IPR003646">
    <property type="entry name" value="SH3-like_bac-type"/>
</dbReference>
<gene>
    <name evidence="2" type="ORF">EI545_04645</name>
</gene>